<reference evidence="3" key="1">
    <citation type="submission" date="2020-11" db="EMBL/GenBank/DDBJ databases">
        <authorList>
            <consortium name="DOE Joint Genome Institute"/>
            <person name="Ahrendt S."/>
            <person name="Riley R."/>
            <person name="Andreopoulos W."/>
            <person name="Labutti K."/>
            <person name="Pangilinan J."/>
            <person name="Ruiz-Duenas F.J."/>
            <person name="Barrasa J.M."/>
            <person name="Sanchez-Garcia M."/>
            <person name="Camarero S."/>
            <person name="Miyauchi S."/>
            <person name="Serrano A."/>
            <person name="Linde D."/>
            <person name="Babiker R."/>
            <person name="Drula E."/>
            <person name="Ayuso-Fernandez I."/>
            <person name="Pacheco R."/>
            <person name="Padilla G."/>
            <person name="Ferreira P."/>
            <person name="Barriuso J."/>
            <person name="Kellner H."/>
            <person name="Castanera R."/>
            <person name="Alfaro M."/>
            <person name="Ramirez L."/>
            <person name="Pisabarro A.G."/>
            <person name="Kuo A."/>
            <person name="Tritt A."/>
            <person name="Lipzen A."/>
            <person name="He G."/>
            <person name="Yan M."/>
            <person name="Ng V."/>
            <person name="Cullen D."/>
            <person name="Martin F."/>
            <person name="Rosso M.-N."/>
            <person name="Henrissat B."/>
            <person name="Hibbett D."/>
            <person name="Martinez A.T."/>
            <person name="Grigoriev I.V."/>
        </authorList>
    </citation>
    <scope>NUCLEOTIDE SEQUENCE</scope>
    <source>
        <strain evidence="3">CIRM-BRFM 674</strain>
    </source>
</reference>
<dbReference type="PANTHER" id="PTHR42834">
    <property type="entry name" value="ENDONUCLEASE/EXONUCLEASE/PHOSPHATASE FAMILY PROTEIN (AFU_ORTHOLOGUE AFUA_3G09210)"/>
    <property type="match status" value="1"/>
</dbReference>
<name>A0A9P5Z2X5_9AGAR</name>
<dbReference type="EMBL" id="MU155199">
    <property type="protein sequence ID" value="KAF9480152.1"/>
    <property type="molecule type" value="Genomic_DNA"/>
</dbReference>
<dbReference type="Proteomes" id="UP000807469">
    <property type="component" value="Unassembled WGS sequence"/>
</dbReference>
<dbReference type="CDD" id="cd04486">
    <property type="entry name" value="YhcR_OBF_like"/>
    <property type="match status" value="1"/>
</dbReference>
<accession>A0A9P5Z2X5</accession>
<dbReference type="InterPro" id="IPR005135">
    <property type="entry name" value="Endo/exonuclease/phosphatase"/>
</dbReference>
<feature type="signal peptide" evidence="1">
    <location>
        <begin position="1"/>
        <end position="19"/>
    </location>
</feature>
<dbReference type="GO" id="GO:0003824">
    <property type="term" value="F:catalytic activity"/>
    <property type="evidence" value="ECO:0007669"/>
    <property type="project" value="InterPro"/>
</dbReference>
<organism evidence="3 4">
    <name type="scientific">Pholiota conissans</name>
    <dbReference type="NCBI Taxonomy" id="109636"/>
    <lineage>
        <taxon>Eukaryota</taxon>
        <taxon>Fungi</taxon>
        <taxon>Dikarya</taxon>
        <taxon>Basidiomycota</taxon>
        <taxon>Agaricomycotina</taxon>
        <taxon>Agaricomycetes</taxon>
        <taxon>Agaricomycetidae</taxon>
        <taxon>Agaricales</taxon>
        <taxon>Agaricineae</taxon>
        <taxon>Strophariaceae</taxon>
        <taxon>Pholiota</taxon>
    </lineage>
</organism>
<evidence type="ECO:0000259" key="2">
    <source>
        <dbReference type="Pfam" id="PF03372"/>
    </source>
</evidence>
<comment type="caution">
    <text evidence="3">The sequence shown here is derived from an EMBL/GenBank/DDBJ whole genome shotgun (WGS) entry which is preliminary data.</text>
</comment>
<dbReference type="AlphaFoldDB" id="A0A9P5Z2X5"/>
<keyword evidence="4" id="KW-1185">Reference proteome</keyword>
<keyword evidence="1" id="KW-0732">Signal</keyword>
<dbReference type="SUPFAM" id="SSF56219">
    <property type="entry name" value="DNase I-like"/>
    <property type="match status" value="1"/>
</dbReference>
<dbReference type="InterPro" id="IPR036691">
    <property type="entry name" value="Endo/exonu/phosph_ase_sf"/>
</dbReference>
<evidence type="ECO:0000313" key="3">
    <source>
        <dbReference type="EMBL" id="KAF9480152.1"/>
    </source>
</evidence>
<dbReference type="Pfam" id="PF03372">
    <property type="entry name" value="Exo_endo_phos"/>
    <property type="match status" value="1"/>
</dbReference>
<proteinExistence type="predicted"/>
<evidence type="ECO:0000313" key="4">
    <source>
        <dbReference type="Proteomes" id="UP000807469"/>
    </source>
</evidence>
<dbReference type="Gene3D" id="3.60.10.10">
    <property type="entry name" value="Endonuclease/exonuclease/phosphatase"/>
    <property type="match status" value="1"/>
</dbReference>
<protein>
    <submittedName>
        <fullName evidence="3">DNase I-like protein</fullName>
    </submittedName>
</protein>
<gene>
    <name evidence="3" type="ORF">BDN70DRAFT_833150</name>
</gene>
<dbReference type="PANTHER" id="PTHR42834:SF1">
    <property type="entry name" value="ENDONUCLEASE_EXONUCLEASE_PHOSPHATASE FAMILY PROTEIN (AFU_ORTHOLOGUE AFUA_3G09210)"/>
    <property type="match status" value="1"/>
</dbReference>
<feature type="chain" id="PRO_5040476355" evidence="1">
    <location>
        <begin position="20"/>
        <end position="617"/>
    </location>
</feature>
<evidence type="ECO:0000256" key="1">
    <source>
        <dbReference type="SAM" id="SignalP"/>
    </source>
</evidence>
<feature type="domain" description="Endonuclease/exonuclease/phosphatase" evidence="2">
    <location>
        <begin position="311"/>
        <end position="607"/>
    </location>
</feature>
<sequence length="617" mass="65740">MAKLSSLLLWITYAAVASAVSITDIQGIAWQSPFVGQTVSNLTGIVTAKGSSGFYLVGEKTDDIRASNGLFVFSSSTTVLNKVAVGNLISLTAKVQEFRSSTAPNDLTGTELASPTNIVVLSTNNTITPVILGKDRSPPTQLFSALDVGPDGFLSVPNNSSQIDTVNAPLQPDLYGMDFWASLEGQLVTIPKPVGTAFPNSFGEIWVYGDWETTGKNSRGGLTMTFGPDGIPDGNPETVIIGAPLDGTKNPATAVGTGFSDITGVVLFQFGFYYVLPTTAPTVISVPDPVIPPSSIVPDLSDACSITFGDYNVENLSPNVAHLPTVATHIASFLNMPDLMFVQEIQDNNGATDNGVVDANVTLTTLVNAIAKVSNITYQFTSINPVDDQDGGEPGGNIRTAYLYRPDRLKLFPGSPVGGSLDAVNATATPSRKPHLNFNPGRIDPTSDFWNVSRKPLVAHWETPSGQDFFTINVHLESKGGSSSTQGNARPPVNLPVEKRTGQVATVADFVKSLLDLNPSANIVMAGDFNEFVETRSVLAPIVPFLQDIDDVAGIPVVERYTYVFDQNSEQLDHVFVSSAIASRGVEFEHVHVNNWSPKLSVRASDHDPSVGKVHIC</sequence>
<dbReference type="OrthoDB" id="47488at2759"/>